<keyword evidence="3" id="KW-1185">Reference proteome</keyword>
<dbReference type="EMBL" id="JAWJZI010000002">
    <property type="protein sequence ID" value="MDV5168822.1"/>
    <property type="molecule type" value="Genomic_DNA"/>
</dbReference>
<gene>
    <name evidence="2" type="ORF">R2X38_07395</name>
</gene>
<keyword evidence="1" id="KW-0472">Membrane</keyword>
<keyword evidence="1" id="KW-1133">Transmembrane helix</keyword>
<evidence type="ECO:0000313" key="2">
    <source>
        <dbReference type="EMBL" id="MDV5168822.1"/>
    </source>
</evidence>
<keyword evidence="1" id="KW-0812">Transmembrane</keyword>
<organism evidence="2 3">
    <name type="scientific">Photobacterium rosenbergii</name>
    <dbReference type="NCBI Taxonomy" id="294936"/>
    <lineage>
        <taxon>Bacteria</taxon>
        <taxon>Pseudomonadati</taxon>
        <taxon>Pseudomonadota</taxon>
        <taxon>Gammaproteobacteria</taxon>
        <taxon>Vibrionales</taxon>
        <taxon>Vibrionaceae</taxon>
        <taxon>Photobacterium</taxon>
    </lineage>
</organism>
<evidence type="ECO:0000313" key="3">
    <source>
        <dbReference type="Proteomes" id="UP001186452"/>
    </source>
</evidence>
<evidence type="ECO:0000256" key="1">
    <source>
        <dbReference type="SAM" id="Phobius"/>
    </source>
</evidence>
<proteinExistence type="predicted"/>
<feature type="transmembrane region" description="Helical" evidence="1">
    <location>
        <begin position="6"/>
        <end position="25"/>
    </location>
</feature>
<accession>A0ABU3ZFG8</accession>
<name>A0ABU3ZFG8_9GAMM</name>
<comment type="caution">
    <text evidence="2">The sequence shown here is derived from an EMBL/GenBank/DDBJ whole genome shotgun (WGS) entry which is preliminary data.</text>
</comment>
<reference evidence="2 3" key="1">
    <citation type="submission" date="2023-10" db="EMBL/GenBank/DDBJ databases">
        <title>Marine bacteria isolated from horseshoe crab.</title>
        <authorList>
            <person name="Cheng T.H."/>
        </authorList>
    </citation>
    <scope>NUCLEOTIDE SEQUENCE [LARGE SCALE GENOMIC DNA]</scope>
    <source>
        <strain evidence="2 3">HSC6</strain>
    </source>
</reference>
<dbReference type="Proteomes" id="UP001186452">
    <property type="component" value="Unassembled WGS sequence"/>
</dbReference>
<dbReference type="RefSeq" id="WP_317521561.1">
    <property type="nucleotide sequence ID" value="NZ_JAWJZI010000002.1"/>
</dbReference>
<sequence length="52" mass="5771">MDVYQTVIVAAATGFFSAFGTGVALKTDIVWIKKTLELHESRINKVEERAKS</sequence>
<protein>
    <submittedName>
        <fullName evidence="2">Uncharacterized protein</fullName>
    </submittedName>
</protein>